<sequence>MSEPRGIPKAAGGAAESAYACRAMTDDDFCAALTATISSSAPELHAFRRDLHAHPELSRQETRTTKRIIERLSGAGLAVRPFPGTGLVVDIGPEQASYRVALRADIDALPVRERTGLDFASTNPGVCHACGHDVHTAALLGAVLALATHEDELRERGIAVRAIFQAAEEIIPGGAHDAIAHRAMEGVDSVFALHCDPSLDVGQVGLREGPLTAACDHVRVLLHGRGGHTSRPQLTEDLIFALGKVVTDVPAALGRRLDPRAGAALVWGTVQAGKASNVIPSSGECSGTLRMLDANAWLSVGPLLEEIVQAVVAPYGVEAKLERVKGVPPVVNQVDAVEALRLATRAAGMQAAPTMQSLGGEDFSWYLAHAPGAMARLGTRTPGRPTYDLHQGDLVVDEDAVLGGARLLALSAVVTRVKASA</sequence>
<gene>
    <name evidence="2" type="ORF">BN10_1680002</name>
</gene>
<dbReference type="Gene3D" id="3.30.70.360">
    <property type="match status" value="1"/>
</dbReference>
<dbReference type="InterPro" id="IPR036264">
    <property type="entry name" value="Bact_exopeptidase_dim_dom"/>
</dbReference>
<dbReference type="eggNOG" id="COG1473">
    <property type="taxonomic scope" value="Bacteria"/>
</dbReference>
<proteinExistence type="predicted"/>
<dbReference type="STRING" id="1193181.BN10_1680002"/>
<dbReference type="SUPFAM" id="SSF53187">
    <property type="entry name" value="Zn-dependent exopeptidases"/>
    <property type="match status" value="1"/>
</dbReference>
<reference evidence="2 3" key="1">
    <citation type="journal article" date="2013" name="ISME J.">
        <title>A metabolic model for members of the genus Tetrasphaera involved in enhanced biological phosphorus removal.</title>
        <authorList>
            <person name="Kristiansen R."/>
            <person name="Nguyen H.T.T."/>
            <person name="Saunders A.M."/>
            <person name="Nielsen J.L."/>
            <person name="Wimmer R."/>
            <person name="Le V.Q."/>
            <person name="McIlroy S.J."/>
            <person name="Petrovski S."/>
            <person name="Seviour R.J."/>
            <person name="Calteau A."/>
            <person name="Nielsen K.L."/>
            <person name="Nielsen P.H."/>
        </authorList>
    </citation>
    <scope>NUCLEOTIDE SEQUENCE [LARGE SCALE GENOMIC DNA]</scope>
    <source>
        <strain evidence="2 3">Lp2</strain>
    </source>
</reference>
<dbReference type="PANTHER" id="PTHR11014:SF63">
    <property type="entry name" value="METALLOPEPTIDASE, PUTATIVE (AFU_ORTHOLOGUE AFUA_6G09600)-RELATED"/>
    <property type="match status" value="1"/>
</dbReference>
<name>N0E100_9MICO</name>
<dbReference type="AlphaFoldDB" id="N0E100"/>
<evidence type="ECO:0000313" key="2">
    <source>
        <dbReference type="EMBL" id="CCH69441.1"/>
    </source>
</evidence>
<evidence type="ECO:0000256" key="1">
    <source>
        <dbReference type="PIRSR" id="PIRSR005962-1"/>
    </source>
</evidence>
<dbReference type="GO" id="GO:0046872">
    <property type="term" value="F:metal ion binding"/>
    <property type="evidence" value="ECO:0007669"/>
    <property type="project" value="UniProtKB-KW"/>
</dbReference>
<dbReference type="InterPro" id="IPR002933">
    <property type="entry name" value="Peptidase_M20"/>
</dbReference>
<protein>
    <submittedName>
        <fullName evidence="2">Peptidase M20D, amidohydrolase</fullName>
    </submittedName>
</protein>
<dbReference type="InterPro" id="IPR017439">
    <property type="entry name" value="Amidohydrolase"/>
</dbReference>
<feature type="binding site" evidence="1">
    <location>
        <position position="169"/>
    </location>
    <ligand>
        <name>Mn(2+)</name>
        <dbReference type="ChEBI" id="CHEBI:29035"/>
        <label>2</label>
    </ligand>
</feature>
<dbReference type="PIRSF" id="PIRSF005962">
    <property type="entry name" value="Pept_M20D_amidohydro"/>
    <property type="match status" value="1"/>
</dbReference>
<feature type="binding site" evidence="1">
    <location>
        <position position="132"/>
    </location>
    <ligand>
        <name>Mn(2+)</name>
        <dbReference type="ChEBI" id="CHEBI:29035"/>
        <label>2</label>
    </ligand>
</feature>
<organism evidence="2 3">
    <name type="scientific">Phycicoccus elongatus Lp2</name>
    <dbReference type="NCBI Taxonomy" id="1193181"/>
    <lineage>
        <taxon>Bacteria</taxon>
        <taxon>Bacillati</taxon>
        <taxon>Actinomycetota</taxon>
        <taxon>Actinomycetes</taxon>
        <taxon>Micrococcales</taxon>
        <taxon>Intrasporangiaceae</taxon>
        <taxon>Phycicoccus</taxon>
    </lineage>
</organism>
<evidence type="ECO:0000313" key="3">
    <source>
        <dbReference type="Proteomes" id="UP000013167"/>
    </source>
</evidence>
<dbReference type="SUPFAM" id="SSF55031">
    <property type="entry name" value="Bacterial exopeptidase dimerisation domain"/>
    <property type="match status" value="1"/>
</dbReference>
<dbReference type="NCBIfam" id="TIGR01891">
    <property type="entry name" value="amidohydrolases"/>
    <property type="match status" value="1"/>
</dbReference>
<dbReference type="GO" id="GO:0016787">
    <property type="term" value="F:hydrolase activity"/>
    <property type="evidence" value="ECO:0007669"/>
    <property type="project" value="UniProtKB-KW"/>
</dbReference>
<keyword evidence="2" id="KW-0378">Hydrolase</keyword>
<feature type="binding site" evidence="1">
    <location>
        <position position="390"/>
    </location>
    <ligand>
        <name>Mn(2+)</name>
        <dbReference type="ChEBI" id="CHEBI:29035"/>
        <label>2</label>
    </ligand>
</feature>
<dbReference type="HOGENOM" id="CLU_023257_0_1_11"/>
<dbReference type="PANTHER" id="PTHR11014">
    <property type="entry name" value="PEPTIDASE M20 FAMILY MEMBER"/>
    <property type="match status" value="1"/>
</dbReference>
<comment type="cofactor">
    <cofactor evidence="1">
        <name>Mn(2+)</name>
        <dbReference type="ChEBI" id="CHEBI:29035"/>
    </cofactor>
    <text evidence="1">The Mn(2+) ion enhances activity.</text>
</comment>
<feature type="binding site" evidence="1">
    <location>
        <position position="194"/>
    </location>
    <ligand>
        <name>Mn(2+)</name>
        <dbReference type="ChEBI" id="CHEBI:29035"/>
        <label>2</label>
    </ligand>
</feature>
<keyword evidence="3" id="KW-1185">Reference proteome</keyword>
<accession>N0E100</accession>
<dbReference type="Gene3D" id="3.40.630.10">
    <property type="entry name" value="Zn peptidases"/>
    <property type="match status" value="1"/>
</dbReference>
<dbReference type="EMBL" id="CAIZ01000077">
    <property type="protein sequence ID" value="CCH69441.1"/>
    <property type="molecule type" value="Genomic_DNA"/>
</dbReference>
<keyword evidence="1" id="KW-0464">Manganese</keyword>
<keyword evidence="1" id="KW-0479">Metal-binding</keyword>
<comment type="caution">
    <text evidence="2">The sequence shown here is derived from an EMBL/GenBank/DDBJ whole genome shotgun (WGS) entry which is preliminary data.</text>
</comment>
<dbReference type="Proteomes" id="UP000013167">
    <property type="component" value="Unassembled WGS sequence"/>
</dbReference>
<feature type="binding site" evidence="1">
    <location>
        <position position="130"/>
    </location>
    <ligand>
        <name>Mn(2+)</name>
        <dbReference type="ChEBI" id="CHEBI:29035"/>
        <label>2</label>
    </ligand>
</feature>
<dbReference type="Pfam" id="PF01546">
    <property type="entry name" value="Peptidase_M20"/>
    <property type="match status" value="1"/>
</dbReference>